<dbReference type="Proteomes" id="UP000249218">
    <property type="component" value="Unassembled WGS sequence"/>
</dbReference>
<sequence>MFYKKDVMNSKKFANVWKLAHGLNVSDEELEKENLTDICDELDSRITSESNNPHRRLSLRTSAHLLAGSANMYKRKIDQLFEDMNKLNEDLTWRRKRTYNSSSSESTSSSKSVAVPEQMKRANTISFGSLEGSSNSLDVPEEMRRDKSMEFGKLHFHSCLLTPYNFSDKLVQPL</sequence>
<feature type="domain" description="Rad21/Rec8-like protein N-terminal" evidence="2">
    <location>
        <begin position="1"/>
        <end position="98"/>
    </location>
</feature>
<keyword evidence="4" id="KW-1185">Reference proteome</keyword>
<protein>
    <recommendedName>
        <fullName evidence="2">Rad21/Rec8-like protein N-terminal domain-containing protein</fullName>
    </recommendedName>
</protein>
<name>A0A2W1BHN9_HELAM</name>
<evidence type="ECO:0000256" key="1">
    <source>
        <dbReference type="SAM" id="MobiDB-lite"/>
    </source>
</evidence>
<evidence type="ECO:0000313" key="3">
    <source>
        <dbReference type="EMBL" id="PZC71183.1"/>
    </source>
</evidence>
<dbReference type="OrthoDB" id="7433844at2759"/>
<evidence type="ECO:0000259" key="2">
    <source>
        <dbReference type="Pfam" id="PF04825"/>
    </source>
</evidence>
<dbReference type="InterPro" id="IPR006910">
    <property type="entry name" value="Rad21_Rec8_N"/>
</dbReference>
<dbReference type="Pfam" id="PF04825">
    <property type="entry name" value="Rad21_Rec8_N"/>
    <property type="match status" value="1"/>
</dbReference>
<gene>
    <name evidence="3" type="primary">HaOG213932</name>
    <name evidence="3" type="ORF">B5X24_HaOG213932</name>
</gene>
<organism evidence="3 4">
    <name type="scientific">Helicoverpa armigera</name>
    <name type="common">Cotton bollworm</name>
    <name type="synonym">Heliothis armigera</name>
    <dbReference type="NCBI Taxonomy" id="29058"/>
    <lineage>
        <taxon>Eukaryota</taxon>
        <taxon>Metazoa</taxon>
        <taxon>Ecdysozoa</taxon>
        <taxon>Arthropoda</taxon>
        <taxon>Hexapoda</taxon>
        <taxon>Insecta</taxon>
        <taxon>Pterygota</taxon>
        <taxon>Neoptera</taxon>
        <taxon>Endopterygota</taxon>
        <taxon>Lepidoptera</taxon>
        <taxon>Glossata</taxon>
        <taxon>Ditrysia</taxon>
        <taxon>Noctuoidea</taxon>
        <taxon>Noctuidae</taxon>
        <taxon>Heliothinae</taxon>
        <taxon>Helicoverpa</taxon>
    </lineage>
</organism>
<feature type="compositionally biased region" description="Low complexity" evidence="1">
    <location>
        <begin position="101"/>
        <end position="112"/>
    </location>
</feature>
<reference evidence="3 4" key="1">
    <citation type="journal article" date="2017" name="BMC Biol.">
        <title>Genomic innovations, transcriptional plasticity and gene loss underlying the evolution and divergence of two highly polyphagous and invasive Helicoverpa pest species.</title>
        <authorList>
            <person name="Pearce S.L."/>
            <person name="Clarke D.F."/>
            <person name="East P.D."/>
            <person name="Elfekih S."/>
            <person name="Gordon K.H."/>
            <person name="Jermiin L.S."/>
            <person name="McGaughran A."/>
            <person name="Oakeshott J.G."/>
            <person name="Papanikolaou A."/>
            <person name="Perera O.P."/>
            <person name="Rane R.V."/>
            <person name="Richards S."/>
            <person name="Tay W.T."/>
            <person name="Walsh T.K."/>
            <person name="Anderson A."/>
            <person name="Anderson C.J."/>
            <person name="Asgari S."/>
            <person name="Board P.G."/>
            <person name="Bretschneider A."/>
            <person name="Campbell P.M."/>
            <person name="Chertemps T."/>
            <person name="Christeller J.T."/>
            <person name="Coppin C.W."/>
            <person name="Downes S.J."/>
            <person name="Duan G."/>
            <person name="Farnsworth C.A."/>
            <person name="Good R.T."/>
            <person name="Han L.B."/>
            <person name="Han Y.C."/>
            <person name="Hatje K."/>
            <person name="Horne I."/>
            <person name="Huang Y.P."/>
            <person name="Hughes D.S."/>
            <person name="Jacquin-Joly E."/>
            <person name="James W."/>
            <person name="Jhangiani S."/>
            <person name="Kollmar M."/>
            <person name="Kuwar S.S."/>
            <person name="Li S."/>
            <person name="Liu N.Y."/>
            <person name="Maibeche M.T."/>
            <person name="Miller J.R."/>
            <person name="Montagne N."/>
            <person name="Perry T."/>
            <person name="Qu J."/>
            <person name="Song S.V."/>
            <person name="Sutton G.G."/>
            <person name="Vogel H."/>
            <person name="Walenz B.P."/>
            <person name="Xu W."/>
            <person name="Zhang H.J."/>
            <person name="Zou Z."/>
            <person name="Batterham P."/>
            <person name="Edwards O.R."/>
            <person name="Feyereisen R."/>
            <person name="Gibbs R.A."/>
            <person name="Heckel D.G."/>
            <person name="McGrath A."/>
            <person name="Robin C."/>
            <person name="Scherer S.E."/>
            <person name="Worley K.C."/>
            <person name="Wu Y.D."/>
        </authorList>
    </citation>
    <scope>NUCLEOTIDE SEQUENCE [LARGE SCALE GENOMIC DNA]</scope>
    <source>
        <strain evidence="3">Harm_GR_Male_#8</strain>
        <tissue evidence="3">Whole organism</tissue>
    </source>
</reference>
<accession>A0A2W1BHN9</accession>
<feature type="region of interest" description="Disordered" evidence="1">
    <location>
        <begin position="98"/>
        <end position="117"/>
    </location>
</feature>
<proteinExistence type="predicted"/>
<dbReference type="AlphaFoldDB" id="A0A2W1BHN9"/>
<evidence type="ECO:0000313" key="4">
    <source>
        <dbReference type="Proteomes" id="UP000249218"/>
    </source>
</evidence>
<dbReference type="EMBL" id="KZ150362">
    <property type="protein sequence ID" value="PZC71183.1"/>
    <property type="molecule type" value="Genomic_DNA"/>
</dbReference>